<sequence>MTRDPSLEAFCAFYNKLDKTCTNRLAEFYTEDVSFRDPWHRIEGREALIRYFDTLYARVGECRFTFAERLRDGDQAFVRWTLTVTHPALAGGDPVTVDGCSYLRFEAERVREHHDYFDAGALLYEHVPLLGGAIRYLKRRLD</sequence>
<reference evidence="2 3" key="1">
    <citation type="submission" date="2021-05" db="EMBL/GenBank/DDBJ databases">
        <title>Petroleum and Energy Research Collection (APPE): ex situ preservation of microbial diversity associated with the oil industry and exploitation of its biotechnological potential.</title>
        <authorList>
            <person name="Paixao C.T.M."/>
            <person name="Gomes M.B."/>
            <person name="Oliveira V.M."/>
        </authorList>
    </citation>
    <scope>NUCLEOTIDE SEQUENCE [LARGE SCALE GENOMIC DNA]</scope>
    <source>
        <strain evidence="2 3">LIT2</strain>
    </source>
</reference>
<comment type="caution">
    <text evidence="2">The sequence shown here is derived from an EMBL/GenBank/DDBJ whole genome shotgun (WGS) entry which is preliminary data.</text>
</comment>
<organism evidence="2 3">
    <name type="scientific">Modicisalibacter tunisiensis</name>
    <dbReference type="NCBI Taxonomy" id="390637"/>
    <lineage>
        <taxon>Bacteria</taxon>
        <taxon>Pseudomonadati</taxon>
        <taxon>Pseudomonadota</taxon>
        <taxon>Gammaproteobacteria</taxon>
        <taxon>Oceanospirillales</taxon>
        <taxon>Halomonadaceae</taxon>
        <taxon>Modicisalibacter</taxon>
    </lineage>
</organism>
<dbReference type="RefSeq" id="WP_224420208.1">
    <property type="nucleotide sequence ID" value="NZ_JAGXFD010000001.1"/>
</dbReference>
<dbReference type="Proteomes" id="UP001319883">
    <property type="component" value="Unassembled WGS sequence"/>
</dbReference>
<proteinExistence type="predicted"/>
<evidence type="ECO:0000313" key="3">
    <source>
        <dbReference type="Proteomes" id="UP001319883"/>
    </source>
</evidence>
<keyword evidence="3" id="KW-1185">Reference proteome</keyword>
<dbReference type="Pfam" id="PF12680">
    <property type="entry name" value="SnoaL_2"/>
    <property type="match status" value="1"/>
</dbReference>
<evidence type="ECO:0000313" key="2">
    <source>
        <dbReference type="EMBL" id="MBZ9566638.1"/>
    </source>
</evidence>
<dbReference type="Gene3D" id="3.10.450.50">
    <property type="match status" value="1"/>
</dbReference>
<gene>
    <name evidence="2" type="ORF">KGQ91_02915</name>
</gene>
<evidence type="ECO:0000259" key="1">
    <source>
        <dbReference type="Pfam" id="PF12680"/>
    </source>
</evidence>
<dbReference type="EMBL" id="JAGXFD010000001">
    <property type="protein sequence ID" value="MBZ9566638.1"/>
    <property type="molecule type" value="Genomic_DNA"/>
</dbReference>
<feature type="domain" description="SnoaL-like" evidence="1">
    <location>
        <begin position="12"/>
        <end position="113"/>
    </location>
</feature>
<dbReference type="InterPro" id="IPR037401">
    <property type="entry name" value="SnoaL-like"/>
</dbReference>
<dbReference type="InterPro" id="IPR032710">
    <property type="entry name" value="NTF2-like_dom_sf"/>
</dbReference>
<name>A0ABS7WVK2_9GAMM</name>
<protein>
    <submittedName>
        <fullName evidence="2">Nuclear transport factor 2 family protein</fullName>
    </submittedName>
</protein>
<accession>A0ABS7WVK2</accession>
<dbReference type="SUPFAM" id="SSF54427">
    <property type="entry name" value="NTF2-like"/>
    <property type="match status" value="1"/>
</dbReference>